<evidence type="ECO:0000256" key="5">
    <source>
        <dbReference type="SAM" id="SignalP"/>
    </source>
</evidence>
<feature type="repeat" description="ANK" evidence="3">
    <location>
        <begin position="252"/>
        <end position="284"/>
    </location>
</feature>
<feature type="repeat" description="ANK" evidence="3">
    <location>
        <begin position="397"/>
        <end position="429"/>
    </location>
</feature>
<keyword evidence="2 3" id="KW-0040">ANK repeat</keyword>
<feature type="region of interest" description="Disordered" evidence="4">
    <location>
        <begin position="552"/>
        <end position="577"/>
    </location>
</feature>
<organism evidence="7 8">
    <name type="scientific">Paenibacillus ginsengarvi</name>
    <dbReference type="NCBI Taxonomy" id="400777"/>
    <lineage>
        <taxon>Bacteria</taxon>
        <taxon>Bacillati</taxon>
        <taxon>Bacillota</taxon>
        <taxon>Bacilli</taxon>
        <taxon>Bacillales</taxon>
        <taxon>Paenibacillaceae</taxon>
        <taxon>Paenibacillus</taxon>
    </lineage>
</organism>
<dbReference type="InterPro" id="IPR036365">
    <property type="entry name" value="PGBD-like_sf"/>
</dbReference>
<dbReference type="PROSITE" id="PS50088">
    <property type="entry name" value="ANK_REPEAT"/>
    <property type="match status" value="3"/>
</dbReference>
<dbReference type="AlphaFoldDB" id="A0A3B0BXU8"/>
<reference evidence="7 8" key="1">
    <citation type="journal article" date="2007" name="Int. J. Syst. Evol. Microbiol.">
        <title>Paenibacillus ginsengarvi sp. nov., isolated from soil from ginseng cultivation.</title>
        <authorList>
            <person name="Yoon M.H."/>
            <person name="Ten L.N."/>
            <person name="Im W.T."/>
        </authorList>
    </citation>
    <scope>NUCLEOTIDE SEQUENCE [LARGE SCALE GENOMIC DNA]</scope>
    <source>
        <strain evidence="7 8">KCTC 13059</strain>
    </source>
</reference>
<dbReference type="PROSITE" id="PS50297">
    <property type="entry name" value="ANK_REP_REGION"/>
    <property type="match status" value="2"/>
</dbReference>
<dbReference type="InterPro" id="IPR050776">
    <property type="entry name" value="Ank_Repeat/CDKN_Inhibitor"/>
</dbReference>
<sequence>MFGGYLMSFKKTIQLTFAAFLLIGVLGACSDGEQEAEVPLKDANALEEPADNTALRKEAEEAFKRTVHTNWDWNDLRVVRTDYGEYIACPSAIGPMIVYDADERKVYALNGQARGRLKLDIRDNFNLLDADYIKVCTRIVEKQESAPAAAKDRAALIAAIESGNPARVRQTLDKAYINEMDKAGKTPLHRALVIPPYKRHEIVDMLLAAGADPNVNGPDTIPAISLAAMKQDFVMFRKLMDAGADIRKGDWEDARPFIYAAANDARDIIDFLLQQGEDVNRPDSVGLYPVDHALITGQENMANYLRSLGGKSMLDQAKTKADAQKLLKQAKIEETQNFLELQVLFHNNIFVTKMMLKAGYPVNKAMNEALPNIAGLGRYEMVEALLEGGADPTIKVDGKTALEEARTAGHKDIVKLLQSFGADPNVKATRKPGMWLTAARSVPGSPAAAAETAAPPAKVQETTGTVPQADKPPQPNSPAPTVKPGNSAAEQPAAPDELPDGVLKPGAKGPGVKAVQETLLKLGESMPSGADGSYGKETTEALKSFQKKNELTADGIYGPSTKKAMQEQLKQSRSGSP</sequence>
<dbReference type="InterPro" id="IPR002477">
    <property type="entry name" value="Peptidoglycan-bd-like"/>
</dbReference>
<dbReference type="Pfam" id="PF01471">
    <property type="entry name" value="PG_binding_1"/>
    <property type="match status" value="1"/>
</dbReference>
<feature type="signal peptide" evidence="5">
    <location>
        <begin position="1"/>
        <end position="30"/>
    </location>
</feature>
<feature type="chain" id="PRO_5038729246" description="Peptidoglycan binding-like domain-containing protein" evidence="5">
    <location>
        <begin position="31"/>
        <end position="577"/>
    </location>
</feature>
<keyword evidence="5" id="KW-0732">Signal</keyword>
<feature type="compositionally biased region" description="Polar residues" evidence="4">
    <location>
        <begin position="568"/>
        <end position="577"/>
    </location>
</feature>
<accession>A0A3B0BXU8</accession>
<evidence type="ECO:0000313" key="7">
    <source>
        <dbReference type="EMBL" id="RKN78283.1"/>
    </source>
</evidence>
<dbReference type="SMART" id="SM00248">
    <property type="entry name" value="ANK"/>
    <property type="match status" value="6"/>
</dbReference>
<evidence type="ECO:0000256" key="1">
    <source>
        <dbReference type="ARBA" id="ARBA00022737"/>
    </source>
</evidence>
<name>A0A3B0BXU8_9BACL</name>
<proteinExistence type="predicted"/>
<dbReference type="InterPro" id="IPR036770">
    <property type="entry name" value="Ankyrin_rpt-contain_sf"/>
</dbReference>
<dbReference type="PANTHER" id="PTHR24201">
    <property type="entry name" value="ANK_REP_REGION DOMAIN-CONTAINING PROTEIN"/>
    <property type="match status" value="1"/>
</dbReference>
<evidence type="ECO:0000259" key="6">
    <source>
        <dbReference type="Pfam" id="PF01471"/>
    </source>
</evidence>
<evidence type="ECO:0000256" key="2">
    <source>
        <dbReference type="ARBA" id="ARBA00023043"/>
    </source>
</evidence>
<feature type="domain" description="Peptidoglycan binding-like" evidence="6">
    <location>
        <begin position="509"/>
        <end position="565"/>
    </location>
</feature>
<dbReference type="InterPro" id="IPR036366">
    <property type="entry name" value="PGBDSf"/>
</dbReference>
<dbReference type="Pfam" id="PF12796">
    <property type="entry name" value="Ank_2"/>
    <property type="match status" value="2"/>
</dbReference>
<dbReference type="Proteomes" id="UP000282311">
    <property type="component" value="Unassembled WGS sequence"/>
</dbReference>
<comment type="caution">
    <text evidence="7">The sequence shown here is derived from an EMBL/GenBank/DDBJ whole genome shotgun (WGS) entry which is preliminary data.</text>
</comment>
<evidence type="ECO:0000313" key="8">
    <source>
        <dbReference type="Proteomes" id="UP000282311"/>
    </source>
</evidence>
<dbReference type="SUPFAM" id="SSF48403">
    <property type="entry name" value="Ankyrin repeat"/>
    <property type="match status" value="1"/>
</dbReference>
<dbReference type="InterPro" id="IPR002110">
    <property type="entry name" value="Ankyrin_rpt"/>
</dbReference>
<dbReference type="Gene3D" id="1.25.40.20">
    <property type="entry name" value="Ankyrin repeat-containing domain"/>
    <property type="match status" value="2"/>
</dbReference>
<gene>
    <name evidence="7" type="ORF">D7M11_23550</name>
</gene>
<protein>
    <recommendedName>
        <fullName evidence="6">Peptidoglycan binding-like domain-containing protein</fullName>
    </recommendedName>
</protein>
<feature type="compositionally biased region" description="Low complexity" evidence="4">
    <location>
        <begin position="446"/>
        <end position="457"/>
    </location>
</feature>
<dbReference type="EMBL" id="RBAH01000019">
    <property type="protein sequence ID" value="RKN78283.1"/>
    <property type="molecule type" value="Genomic_DNA"/>
</dbReference>
<keyword evidence="8" id="KW-1185">Reference proteome</keyword>
<dbReference type="Gene3D" id="1.10.101.10">
    <property type="entry name" value="PGBD-like superfamily/PGBD"/>
    <property type="match status" value="1"/>
</dbReference>
<evidence type="ECO:0000256" key="3">
    <source>
        <dbReference type="PROSITE-ProRule" id="PRU00023"/>
    </source>
</evidence>
<evidence type="ECO:0000256" key="4">
    <source>
        <dbReference type="SAM" id="MobiDB-lite"/>
    </source>
</evidence>
<dbReference type="SUPFAM" id="SSF47090">
    <property type="entry name" value="PGBD-like"/>
    <property type="match status" value="1"/>
</dbReference>
<feature type="region of interest" description="Disordered" evidence="4">
    <location>
        <begin position="446"/>
        <end position="510"/>
    </location>
</feature>
<feature type="repeat" description="ANK" evidence="3">
    <location>
        <begin position="183"/>
        <end position="218"/>
    </location>
</feature>
<keyword evidence="1" id="KW-0677">Repeat</keyword>